<evidence type="ECO:0008006" key="4">
    <source>
        <dbReference type="Google" id="ProtNLM"/>
    </source>
</evidence>
<gene>
    <name evidence="2" type="ordered locus">Bcep1808_0867</name>
</gene>
<dbReference type="EMBL" id="CP000614">
    <property type="protein sequence ID" value="ABO53879.1"/>
    <property type="molecule type" value="Genomic_DNA"/>
</dbReference>
<name>A4JC76_BURVG</name>
<evidence type="ECO:0000313" key="2">
    <source>
        <dbReference type="EMBL" id="ABO53879.1"/>
    </source>
</evidence>
<dbReference type="HOGENOM" id="CLU_129162_2_0_4"/>
<reference evidence="3" key="1">
    <citation type="submission" date="2007-03" db="EMBL/GenBank/DDBJ databases">
        <title>Complete sequence of chromosome 1 of Burkholderia vietnamiensis G4.</title>
        <authorList>
            <consortium name="US DOE Joint Genome Institute"/>
            <person name="Copeland A."/>
            <person name="Lucas S."/>
            <person name="Lapidus A."/>
            <person name="Barry K."/>
            <person name="Detter J.C."/>
            <person name="Glavina del Rio T."/>
            <person name="Hammon N."/>
            <person name="Israni S."/>
            <person name="Dalin E."/>
            <person name="Tice H."/>
            <person name="Pitluck S."/>
            <person name="Chain P."/>
            <person name="Malfatti S."/>
            <person name="Shin M."/>
            <person name="Vergez L."/>
            <person name="Schmutz J."/>
            <person name="Larimer F."/>
            <person name="Land M."/>
            <person name="Hauser L."/>
            <person name="Kyrpides N."/>
            <person name="Tiedje J."/>
            <person name="Richardson P."/>
        </authorList>
    </citation>
    <scope>NUCLEOTIDE SEQUENCE [LARGE SCALE GENOMIC DNA]</scope>
    <source>
        <strain evidence="3">G4 / LMG 22486</strain>
    </source>
</reference>
<keyword evidence="1" id="KW-0732">Signal</keyword>
<dbReference type="eggNOG" id="ENOG5033BXT">
    <property type="taxonomic scope" value="Bacteria"/>
</dbReference>
<evidence type="ECO:0000256" key="1">
    <source>
        <dbReference type="SAM" id="SignalP"/>
    </source>
</evidence>
<sequence length="122" mass="13327">MLACDVRACRRRPERTNYRSSRRIEVKKLIPFIAAAALGLGAASAAQAHVSIGVGIGIPVAPAYPVYAPPPPVYYAPPPPPVYYAPAPAYYAPPPVVVGGYYGRPYWHHGYGGWGHHGYWRR</sequence>
<dbReference type="Proteomes" id="UP000002287">
    <property type="component" value="Chromosome 1"/>
</dbReference>
<organism evidence="2 3">
    <name type="scientific">Burkholderia vietnamiensis (strain G4 / LMG 22486)</name>
    <name type="common">Burkholderia cepacia (strain R1808)</name>
    <dbReference type="NCBI Taxonomy" id="269482"/>
    <lineage>
        <taxon>Bacteria</taxon>
        <taxon>Pseudomonadati</taxon>
        <taxon>Pseudomonadota</taxon>
        <taxon>Betaproteobacteria</taxon>
        <taxon>Burkholderiales</taxon>
        <taxon>Burkholderiaceae</taxon>
        <taxon>Burkholderia</taxon>
        <taxon>Burkholderia cepacia complex</taxon>
    </lineage>
</organism>
<proteinExistence type="predicted"/>
<accession>A4JC76</accession>
<feature type="chain" id="PRO_5002670022" description="Transmembrane protein" evidence="1">
    <location>
        <begin position="49"/>
        <end position="122"/>
    </location>
</feature>
<evidence type="ECO:0000313" key="3">
    <source>
        <dbReference type="Proteomes" id="UP000002287"/>
    </source>
</evidence>
<protein>
    <recommendedName>
        <fullName evidence="4">Transmembrane protein</fullName>
    </recommendedName>
</protein>
<feature type="signal peptide" evidence="1">
    <location>
        <begin position="1"/>
        <end position="48"/>
    </location>
</feature>
<dbReference type="AlphaFoldDB" id="A4JC76"/>
<dbReference type="KEGG" id="bvi:Bcep1808_0867"/>